<comment type="caution">
    <text evidence="2">The sequence shown here is derived from an EMBL/GenBank/DDBJ whole genome shotgun (WGS) entry which is preliminary data.</text>
</comment>
<sequence>MRHHNPLLFLALGAGAVYASPQLPTAAPAATNLNLPNSRPFIPQITPAPIPSLALAQLPAAALEARQQKQESVTSVSFYPQPQWPSMYGISPSETELVPGFPISSTLLPFQETLWAKTCSPLLTTLVSASPTYPAAVYSYLYSSAFLSGELQRQQDAIFSSMGAAITATPPSHEQLRSAACAIETEPVPAEPSAIFTETAVMSAWQSYTSAVYRWQGDRKIQEGGAVINWACRGMAGTQHGMTVWRKLMELAEVDLESENSVEEWRKACGKMYDTYSDEEVARDWEATGGVELEEGWIPTVTTGTETTAEVTNTADGVVASDGTATSTAGAGRVRETGVVNVVVAALAVAGGVVGAMA</sequence>
<accession>A0AAN6WQ74</accession>
<protein>
    <submittedName>
        <fullName evidence="2">Uncharacterized protein</fullName>
    </submittedName>
</protein>
<evidence type="ECO:0000256" key="1">
    <source>
        <dbReference type="SAM" id="SignalP"/>
    </source>
</evidence>
<evidence type="ECO:0000313" key="3">
    <source>
        <dbReference type="Proteomes" id="UP001302126"/>
    </source>
</evidence>
<reference evidence="2" key="1">
    <citation type="journal article" date="2023" name="Mol. Phylogenet. Evol.">
        <title>Genome-scale phylogeny and comparative genomics of the fungal order Sordariales.</title>
        <authorList>
            <person name="Hensen N."/>
            <person name="Bonometti L."/>
            <person name="Westerberg I."/>
            <person name="Brannstrom I.O."/>
            <person name="Guillou S."/>
            <person name="Cros-Aarteil S."/>
            <person name="Calhoun S."/>
            <person name="Haridas S."/>
            <person name="Kuo A."/>
            <person name="Mondo S."/>
            <person name="Pangilinan J."/>
            <person name="Riley R."/>
            <person name="LaButti K."/>
            <person name="Andreopoulos B."/>
            <person name="Lipzen A."/>
            <person name="Chen C."/>
            <person name="Yan M."/>
            <person name="Daum C."/>
            <person name="Ng V."/>
            <person name="Clum A."/>
            <person name="Steindorff A."/>
            <person name="Ohm R.A."/>
            <person name="Martin F."/>
            <person name="Silar P."/>
            <person name="Natvig D.O."/>
            <person name="Lalanne C."/>
            <person name="Gautier V."/>
            <person name="Ament-Velasquez S.L."/>
            <person name="Kruys A."/>
            <person name="Hutchinson M.I."/>
            <person name="Powell A.J."/>
            <person name="Barry K."/>
            <person name="Miller A.N."/>
            <person name="Grigoriev I.V."/>
            <person name="Debuchy R."/>
            <person name="Gladieux P."/>
            <person name="Hiltunen Thoren M."/>
            <person name="Johannesson H."/>
        </authorList>
    </citation>
    <scope>NUCLEOTIDE SEQUENCE</scope>
    <source>
        <strain evidence="2">PSN309</strain>
    </source>
</reference>
<feature type="chain" id="PRO_5042869539" evidence="1">
    <location>
        <begin position="20"/>
        <end position="358"/>
    </location>
</feature>
<keyword evidence="1" id="KW-0732">Signal</keyword>
<feature type="signal peptide" evidence="1">
    <location>
        <begin position="1"/>
        <end position="19"/>
    </location>
</feature>
<dbReference type="AlphaFoldDB" id="A0AAN6WQ74"/>
<evidence type="ECO:0000313" key="2">
    <source>
        <dbReference type="EMBL" id="KAK4184382.1"/>
    </source>
</evidence>
<organism evidence="2 3">
    <name type="scientific">Podospora australis</name>
    <dbReference type="NCBI Taxonomy" id="1536484"/>
    <lineage>
        <taxon>Eukaryota</taxon>
        <taxon>Fungi</taxon>
        <taxon>Dikarya</taxon>
        <taxon>Ascomycota</taxon>
        <taxon>Pezizomycotina</taxon>
        <taxon>Sordariomycetes</taxon>
        <taxon>Sordariomycetidae</taxon>
        <taxon>Sordariales</taxon>
        <taxon>Podosporaceae</taxon>
        <taxon>Podospora</taxon>
    </lineage>
</organism>
<dbReference type="Proteomes" id="UP001302126">
    <property type="component" value="Unassembled WGS sequence"/>
</dbReference>
<name>A0AAN6WQ74_9PEZI</name>
<gene>
    <name evidence="2" type="ORF">QBC35DRAFT_455315</name>
</gene>
<reference evidence="2" key="2">
    <citation type="submission" date="2023-05" db="EMBL/GenBank/DDBJ databases">
        <authorList>
            <consortium name="Lawrence Berkeley National Laboratory"/>
            <person name="Steindorff A."/>
            <person name="Hensen N."/>
            <person name="Bonometti L."/>
            <person name="Westerberg I."/>
            <person name="Brannstrom I.O."/>
            <person name="Guillou S."/>
            <person name="Cros-Aarteil S."/>
            <person name="Calhoun S."/>
            <person name="Haridas S."/>
            <person name="Kuo A."/>
            <person name="Mondo S."/>
            <person name="Pangilinan J."/>
            <person name="Riley R."/>
            <person name="Labutti K."/>
            <person name="Andreopoulos B."/>
            <person name="Lipzen A."/>
            <person name="Chen C."/>
            <person name="Yanf M."/>
            <person name="Daum C."/>
            <person name="Ng V."/>
            <person name="Clum A."/>
            <person name="Ohm R."/>
            <person name="Martin F."/>
            <person name="Silar P."/>
            <person name="Natvig D."/>
            <person name="Lalanne C."/>
            <person name="Gautier V."/>
            <person name="Ament-Velasquez S.L."/>
            <person name="Kruys A."/>
            <person name="Hutchinson M.I."/>
            <person name="Powell A.J."/>
            <person name="Barry K."/>
            <person name="Miller A.N."/>
            <person name="Grigoriev I.V."/>
            <person name="Debuchy R."/>
            <person name="Gladieux P."/>
            <person name="Thoren M.H."/>
            <person name="Johannesson H."/>
        </authorList>
    </citation>
    <scope>NUCLEOTIDE SEQUENCE</scope>
    <source>
        <strain evidence="2">PSN309</strain>
    </source>
</reference>
<proteinExistence type="predicted"/>
<keyword evidence="3" id="KW-1185">Reference proteome</keyword>
<dbReference type="EMBL" id="MU864491">
    <property type="protein sequence ID" value="KAK4184382.1"/>
    <property type="molecule type" value="Genomic_DNA"/>
</dbReference>